<reference evidence="2" key="1">
    <citation type="submission" date="2023-08" db="EMBL/GenBank/DDBJ databases">
        <title>Draft sequence of the Babesia gibsoni genome.</title>
        <authorList>
            <person name="Yamagishi J.Y."/>
            <person name="Xuan X.X."/>
        </authorList>
    </citation>
    <scope>NUCLEOTIDE SEQUENCE</scope>
    <source>
        <strain evidence="2">Azabu</strain>
    </source>
</reference>
<dbReference type="AlphaFoldDB" id="A0AAD8PE90"/>
<name>A0AAD8PE90_BABGI</name>
<dbReference type="EMBL" id="JAVEPI010000002">
    <property type="protein sequence ID" value="KAK1443506.1"/>
    <property type="molecule type" value="Genomic_DNA"/>
</dbReference>
<evidence type="ECO:0000256" key="1">
    <source>
        <dbReference type="SAM" id="SignalP"/>
    </source>
</evidence>
<keyword evidence="1" id="KW-0732">Signal</keyword>
<comment type="caution">
    <text evidence="2">The sequence shown here is derived from an EMBL/GenBank/DDBJ whole genome shotgun (WGS) entry which is preliminary data.</text>
</comment>
<evidence type="ECO:0000313" key="3">
    <source>
        <dbReference type="Proteomes" id="UP001230268"/>
    </source>
</evidence>
<keyword evidence="3" id="KW-1185">Reference proteome</keyword>
<feature type="chain" id="PRO_5041999843" evidence="1">
    <location>
        <begin position="17"/>
        <end position="158"/>
    </location>
</feature>
<organism evidence="2 3">
    <name type="scientific">Babesia gibsoni</name>
    <dbReference type="NCBI Taxonomy" id="33632"/>
    <lineage>
        <taxon>Eukaryota</taxon>
        <taxon>Sar</taxon>
        <taxon>Alveolata</taxon>
        <taxon>Apicomplexa</taxon>
        <taxon>Aconoidasida</taxon>
        <taxon>Piroplasmida</taxon>
        <taxon>Babesiidae</taxon>
        <taxon>Babesia</taxon>
    </lineage>
</organism>
<proteinExistence type="predicted"/>
<sequence length="158" mass="18017">MSFVVVLANLAVLVLCFQVDCAKDVEPAMLMHLLEKPKANRPLIVAIVECLEDPTGQKTKVSFLRCINDRLHIHQRTKLDSVGFVLGNYLVKSSTKFALSDEEDIIERAKVFGDCVPMLLRNMFGIKEYSFSCRKRSYIKGYDESDDDDFDEEESDIE</sequence>
<protein>
    <submittedName>
        <fullName evidence="2">Uncharacterized protein</fullName>
    </submittedName>
</protein>
<evidence type="ECO:0000313" key="2">
    <source>
        <dbReference type="EMBL" id="KAK1443506.1"/>
    </source>
</evidence>
<dbReference type="Proteomes" id="UP001230268">
    <property type="component" value="Unassembled WGS sequence"/>
</dbReference>
<gene>
    <name evidence="2" type="ORF">BgAZ_203820</name>
</gene>
<accession>A0AAD8PE90</accession>
<feature type="signal peptide" evidence="1">
    <location>
        <begin position="1"/>
        <end position="16"/>
    </location>
</feature>